<organism evidence="1 2">
    <name type="scientific">Cichorium intybus</name>
    <name type="common">Chicory</name>
    <dbReference type="NCBI Taxonomy" id="13427"/>
    <lineage>
        <taxon>Eukaryota</taxon>
        <taxon>Viridiplantae</taxon>
        <taxon>Streptophyta</taxon>
        <taxon>Embryophyta</taxon>
        <taxon>Tracheophyta</taxon>
        <taxon>Spermatophyta</taxon>
        <taxon>Magnoliopsida</taxon>
        <taxon>eudicotyledons</taxon>
        <taxon>Gunneridae</taxon>
        <taxon>Pentapetalae</taxon>
        <taxon>asterids</taxon>
        <taxon>campanulids</taxon>
        <taxon>Asterales</taxon>
        <taxon>Asteraceae</taxon>
        <taxon>Cichorioideae</taxon>
        <taxon>Cichorieae</taxon>
        <taxon>Cichoriinae</taxon>
        <taxon>Cichorium</taxon>
    </lineage>
</organism>
<evidence type="ECO:0000313" key="1">
    <source>
        <dbReference type="EMBL" id="KAI3701269.1"/>
    </source>
</evidence>
<accession>A0ACB8ZU90</accession>
<keyword evidence="2" id="KW-1185">Reference proteome</keyword>
<gene>
    <name evidence="1" type="ORF">L2E82_45920</name>
</gene>
<name>A0ACB8ZU90_CICIN</name>
<dbReference type="Proteomes" id="UP001055811">
    <property type="component" value="Linkage Group LG08"/>
</dbReference>
<protein>
    <submittedName>
        <fullName evidence="1">Uncharacterized protein</fullName>
    </submittedName>
</protein>
<reference evidence="2" key="1">
    <citation type="journal article" date="2022" name="Mol. Ecol. Resour.">
        <title>The genomes of chicory, endive, great burdock and yacon provide insights into Asteraceae palaeo-polyploidization history and plant inulin production.</title>
        <authorList>
            <person name="Fan W."/>
            <person name="Wang S."/>
            <person name="Wang H."/>
            <person name="Wang A."/>
            <person name="Jiang F."/>
            <person name="Liu H."/>
            <person name="Zhao H."/>
            <person name="Xu D."/>
            <person name="Zhang Y."/>
        </authorList>
    </citation>
    <scope>NUCLEOTIDE SEQUENCE [LARGE SCALE GENOMIC DNA]</scope>
    <source>
        <strain evidence="2">cv. Punajuju</strain>
    </source>
</reference>
<sequence length="69" mass="7869">MRGIEGFFDSGFLCKLHLSARKIWKPVDSKRTINIAQVEIKANPKRAKTKREAHSGTFIGLVDRNRTDN</sequence>
<proteinExistence type="predicted"/>
<comment type="caution">
    <text evidence="1">The sequence shown here is derived from an EMBL/GenBank/DDBJ whole genome shotgun (WGS) entry which is preliminary data.</text>
</comment>
<evidence type="ECO:0000313" key="2">
    <source>
        <dbReference type="Proteomes" id="UP001055811"/>
    </source>
</evidence>
<reference evidence="1 2" key="2">
    <citation type="journal article" date="2022" name="Mol. Ecol. Resour.">
        <title>The genomes of chicory, endive, great burdock and yacon provide insights into Asteraceae paleo-polyploidization history and plant inulin production.</title>
        <authorList>
            <person name="Fan W."/>
            <person name="Wang S."/>
            <person name="Wang H."/>
            <person name="Wang A."/>
            <person name="Jiang F."/>
            <person name="Liu H."/>
            <person name="Zhao H."/>
            <person name="Xu D."/>
            <person name="Zhang Y."/>
        </authorList>
    </citation>
    <scope>NUCLEOTIDE SEQUENCE [LARGE SCALE GENOMIC DNA]</scope>
    <source>
        <strain evidence="2">cv. Punajuju</strain>
        <tissue evidence="1">Leaves</tissue>
    </source>
</reference>
<dbReference type="EMBL" id="CM042016">
    <property type="protein sequence ID" value="KAI3701269.1"/>
    <property type="molecule type" value="Genomic_DNA"/>
</dbReference>